<comment type="similarity">
    <text evidence="1">Belongs to the CFAP97 family.</text>
</comment>
<protein>
    <submittedName>
        <fullName evidence="3">Uncharacterized protein</fullName>
    </submittedName>
</protein>
<dbReference type="eggNOG" id="ENOG502SCN9">
    <property type="taxonomic scope" value="Eukaryota"/>
</dbReference>
<dbReference type="InterPro" id="IPR029488">
    <property type="entry name" value="Hmw/CFAP97"/>
</dbReference>
<evidence type="ECO:0000313" key="3">
    <source>
        <dbReference type="EMBL" id="EFX68667.1"/>
    </source>
</evidence>
<dbReference type="AlphaFoldDB" id="E9HHW7"/>
<dbReference type="InParanoid" id="E9HHW7"/>
<dbReference type="PANTHER" id="PTHR33768">
    <property type="entry name" value="MIP11318P"/>
    <property type="match status" value="1"/>
</dbReference>
<name>E9HHW7_DAPPU</name>
<gene>
    <name evidence="3" type="ORF">DAPPUDRAFT_259804</name>
</gene>
<dbReference type="Proteomes" id="UP000000305">
    <property type="component" value="Unassembled WGS sequence"/>
</dbReference>
<keyword evidence="4" id="KW-1185">Reference proteome</keyword>
<feature type="region of interest" description="Disordered" evidence="2">
    <location>
        <begin position="100"/>
        <end position="191"/>
    </location>
</feature>
<proteinExistence type="inferred from homology"/>
<accession>E9HHW7</accession>
<evidence type="ECO:0000256" key="2">
    <source>
        <dbReference type="SAM" id="MobiDB-lite"/>
    </source>
</evidence>
<feature type="compositionally biased region" description="Polar residues" evidence="2">
    <location>
        <begin position="105"/>
        <end position="114"/>
    </location>
</feature>
<dbReference type="HOGENOM" id="CLU_1171660_0_0_1"/>
<sequence>MMRKFLMRPSLVDERTMQKQLADHHNKLRRATPAIDCLSPPTYSHLTLKLKKLQLENERIWQIENENRRLLSRLADIMNRARTGGKARFSVYSSKRFGGGFKVRPTSQPRINLSNQRGNANRENANREGQKDGKELDWQKTTSPCRPHTVAVMSRDSTRPTSTNNHSSCNSTKKTRNGKTLCGCTSRQPMSPPDLDIDTLADTSLPLVTSQSPLNDVTDLLFGIQSVQITVKQQSTD</sequence>
<feature type="compositionally biased region" description="Low complexity" evidence="2">
    <location>
        <begin position="161"/>
        <end position="172"/>
    </location>
</feature>
<evidence type="ECO:0000313" key="4">
    <source>
        <dbReference type="Proteomes" id="UP000000305"/>
    </source>
</evidence>
<dbReference type="STRING" id="6669.E9HHW7"/>
<feature type="compositionally biased region" description="Basic and acidic residues" evidence="2">
    <location>
        <begin position="124"/>
        <end position="138"/>
    </location>
</feature>
<dbReference type="InterPro" id="IPR038792">
    <property type="entry name" value="CFAP97D1/2"/>
</dbReference>
<evidence type="ECO:0000256" key="1">
    <source>
        <dbReference type="ARBA" id="ARBA00008315"/>
    </source>
</evidence>
<organism evidence="3 4">
    <name type="scientific">Daphnia pulex</name>
    <name type="common">Water flea</name>
    <dbReference type="NCBI Taxonomy" id="6669"/>
    <lineage>
        <taxon>Eukaryota</taxon>
        <taxon>Metazoa</taxon>
        <taxon>Ecdysozoa</taxon>
        <taxon>Arthropoda</taxon>
        <taxon>Crustacea</taxon>
        <taxon>Branchiopoda</taxon>
        <taxon>Diplostraca</taxon>
        <taxon>Cladocera</taxon>
        <taxon>Anomopoda</taxon>
        <taxon>Daphniidae</taxon>
        <taxon>Daphnia</taxon>
    </lineage>
</organism>
<dbReference type="KEGG" id="dpx:DAPPUDRAFT_259804"/>
<dbReference type="PANTHER" id="PTHR33768:SF3">
    <property type="entry name" value="MIP11318P"/>
    <property type="match status" value="1"/>
</dbReference>
<reference evidence="3 4" key="1">
    <citation type="journal article" date="2011" name="Science">
        <title>The ecoresponsive genome of Daphnia pulex.</title>
        <authorList>
            <person name="Colbourne J.K."/>
            <person name="Pfrender M.E."/>
            <person name="Gilbert D."/>
            <person name="Thomas W.K."/>
            <person name="Tucker A."/>
            <person name="Oakley T.H."/>
            <person name="Tokishita S."/>
            <person name="Aerts A."/>
            <person name="Arnold G.J."/>
            <person name="Basu M.K."/>
            <person name="Bauer D.J."/>
            <person name="Caceres C.E."/>
            <person name="Carmel L."/>
            <person name="Casola C."/>
            <person name="Choi J.H."/>
            <person name="Detter J.C."/>
            <person name="Dong Q."/>
            <person name="Dusheyko S."/>
            <person name="Eads B.D."/>
            <person name="Frohlich T."/>
            <person name="Geiler-Samerotte K.A."/>
            <person name="Gerlach D."/>
            <person name="Hatcher P."/>
            <person name="Jogdeo S."/>
            <person name="Krijgsveld J."/>
            <person name="Kriventseva E.V."/>
            <person name="Kultz D."/>
            <person name="Laforsch C."/>
            <person name="Lindquist E."/>
            <person name="Lopez J."/>
            <person name="Manak J.R."/>
            <person name="Muller J."/>
            <person name="Pangilinan J."/>
            <person name="Patwardhan R.P."/>
            <person name="Pitluck S."/>
            <person name="Pritham E.J."/>
            <person name="Rechtsteiner A."/>
            <person name="Rho M."/>
            <person name="Rogozin I.B."/>
            <person name="Sakarya O."/>
            <person name="Salamov A."/>
            <person name="Schaack S."/>
            <person name="Shapiro H."/>
            <person name="Shiga Y."/>
            <person name="Skalitzky C."/>
            <person name="Smith Z."/>
            <person name="Souvorov A."/>
            <person name="Sung W."/>
            <person name="Tang Z."/>
            <person name="Tsuchiya D."/>
            <person name="Tu H."/>
            <person name="Vos H."/>
            <person name="Wang M."/>
            <person name="Wolf Y.I."/>
            <person name="Yamagata H."/>
            <person name="Yamada T."/>
            <person name="Ye Y."/>
            <person name="Shaw J.R."/>
            <person name="Andrews J."/>
            <person name="Crease T.J."/>
            <person name="Tang H."/>
            <person name="Lucas S.M."/>
            <person name="Robertson H.M."/>
            <person name="Bork P."/>
            <person name="Koonin E.V."/>
            <person name="Zdobnov E.M."/>
            <person name="Grigoriev I.V."/>
            <person name="Lynch M."/>
            <person name="Boore J.L."/>
        </authorList>
    </citation>
    <scope>NUCLEOTIDE SEQUENCE [LARGE SCALE GENOMIC DNA]</scope>
</reference>
<dbReference type="EMBL" id="GL732651">
    <property type="protein sequence ID" value="EFX68667.1"/>
    <property type="molecule type" value="Genomic_DNA"/>
</dbReference>
<dbReference type="OrthoDB" id="2163395at2759"/>
<dbReference type="Pfam" id="PF13879">
    <property type="entry name" value="Hmw_CFAP97"/>
    <property type="match status" value="1"/>
</dbReference>